<evidence type="ECO:0000313" key="2">
    <source>
        <dbReference type="EMBL" id="CAC5411027.1"/>
    </source>
</evidence>
<feature type="domain" description="DUF1758" evidence="1">
    <location>
        <begin position="274"/>
        <end position="349"/>
    </location>
</feature>
<dbReference type="Gene3D" id="2.40.70.10">
    <property type="entry name" value="Acid Proteases"/>
    <property type="match status" value="1"/>
</dbReference>
<reference evidence="2 3" key="1">
    <citation type="submission" date="2020-06" db="EMBL/GenBank/DDBJ databases">
        <authorList>
            <person name="Li R."/>
            <person name="Bekaert M."/>
        </authorList>
    </citation>
    <scope>NUCLEOTIDE SEQUENCE [LARGE SCALE GENOMIC DNA]</scope>
    <source>
        <strain evidence="3">wild</strain>
    </source>
</reference>
<evidence type="ECO:0000259" key="1">
    <source>
        <dbReference type="Pfam" id="PF05585"/>
    </source>
</evidence>
<name>A0A6J8DTG2_MYTCO</name>
<dbReference type="Pfam" id="PF05585">
    <property type="entry name" value="DUF1758"/>
    <property type="match status" value="1"/>
</dbReference>
<proteinExistence type="predicted"/>
<sequence>MDSKLKSVCAGHKGAVTKLLVKFDELKSKTDTEVDEVEALDDAVTQKQKTLIDLNNRLLDQTSEENLEQEITDSDEYLYQLDCKIRQIRKFIKSFETNNKTSHDNNDPSTSRLNPDALNFTPEVRVDMNTCPIDSMNQQYSIHAPVVHTRPSENIMFQVPSEPRSSKSEHYPTECTNVTDANTRNQIVKQKQLCFNCLGSHRVAACQSTKRCKKCNGMHHTSKCKDKEVIPGTKPEPTIQQSAINEVETPNETKVMYSSQHSNDILLKTATAPVIYNDQEVECNTLFDEGAQRSFITQKLAEKLEIKPTEKVRIQLSVFGDLSQKVRNLDTATIQLQTDTGENVNINTVIVPENSPDSQQNYKELATFERT</sequence>
<organism evidence="2 3">
    <name type="scientific">Mytilus coruscus</name>
    <name type="common">Sea mussel</name>
    <dbReference type="NCBI Taxonomy" id="42192"/>
    <lineage>
        <taxon>Eukaryota</taxon>
        <taxon>Metazoa</taxon>
        <taxon>Spiralia</taxon>
        <taxon>Lophotrochozoa</taxon>
        <taxon>Mollusca</taxon>
        <taxon>Bivalvia</taxon>
        <taxon>Autobranchia</taxon>
        <taxon>Pteriomorphia</taxon>
        <taxon>Mytilida</taxon>
        <taxon>Mytiloidea</taxon>
        <taxon>Mytilidae</taxon>
        <taxon>Mytilinae</taxon>
        <taxon>Mytilus</taxon>
    </lineage>
</organism>
<dbReference type="PANTHER" id="PTHR22955">
    <property type="entry name" value="RETROTRANSPOSON"/>
    <property type="match status" value="1"/>
</dbReference>
<dbReference type="InterPro" id="IPR021109">
    <property type="entry name" value="Peptidase_aspartic_dom_sf"/>
</dbReference>
<dbReference type="PANTHER" id="PTHR22955:SF66">
    <property type="entry name" value="INTEGRASE CATALYTIC DOMAIN-CONTAINING PROTEIN"/>
    <property type="match status" value="1"/>
</dbReference>
<dbReference type="EMBL" id="CACVKT020007820">
    <property type="protein sequence ID" value="CAC5411027.1"/>
    <property type="molecule type" value="Genomic_DNA"/>
</dbReference>
<gene>
    <name evidence="2" type="ORF">MCOR_44163</name>
</gene>
<keyword evidence="3" id="KW-1185">Reference proteome</keyword>
<dbReference type="AlphaFoldDB" id="A0A6J8DTG2"/>
<dbReference type="OrthoDB" id="7635474at2759"/>
<dbReference type="InterPro" id="IPR008737">
    <property type="entry name" value="DUF1758"/>
</dbReference>
<evidence type="ECO:0000313" key="3">
    <source>
        <dbReference type="Proteomes" id="UP000507470"/>
    </source>
</evidence>
<protein>
    <recommendedName>
        <fullName evidence="1">DUF1758 domain-containing protein</fullName>
    </recommendedName>
</protein>
<accession>A0A6J8DTG2</accession>
<dbReference type="Proteomes" id="UP000507470">
    <property type="component" value="Unassembled WGS sequence"/>
</dbReference>